<accession>A0A1G1UY10</accession>
<protein>
    <submittedName>
        <fullName evidence="1">Uncharacterized protein</fullName>
    </submittedName>
</protein>
<evidence type="ECO:0000313" key="1">
    <source>
        <dbReference type="EMBL" id="OGY08006.1"/>
    </source>
</evidence>
<dbReference type="Proteomes" id="UP000177967">
    <property type="component" value="Unassembled WGS sequence"/>
</dbReference>
<reference evidence="1 2" key="1">
    <citation type="journal article" date="2016" name="Nat. Commun.">
        <title>Thousands of microbial genomes shed light on interconnected biogeochemical processes in an aquifer system.</title>
        <authorList>
            <person name="Anantharaman K."/>
            <person name="Brown C.T."/>
            <person name="Hug L.A."/>
            <person name="Sharon I."/>
            <person name="Castelle C.J."/>
            <person name="Probst A.J."/>
            <person name="Thomas B.C."/>
            <person name="Singh A."/>
            <person name="Wilkins M.J."/>
            <person name="Karaoz U."/>
            <person name="Brodie E.L."/>
            <person name="Williams K.H."/>
            <person name="Hubbard S.S."/>
            <person name="Banfield J.F."/>
        </authorList>
    </citation>
    <scope>NUCLEOTIDE SEQUENCE [LARGE SCALE GENOMIC DNA]</scope>
</reference>
<dbReference type="EMBL" id="MHBW01000032">
    <property type="protein sequence ID" value="OGY08006.1"/>
    <property type="molecule type" value="Genomic_DNA"/>
</dbReference>
<name>A0A1G1UY10_9BACT</name>
<sequence>MLNSFQAGKIFAGTKGKGKTKEDLFVVFLPRPPVRENIFLPKNANQRGKFKNQKEKLYLKRNVI</sequence>
<dbReference type="AlphaFoldDB" id="A0A1G1UY10"/>
<evidence type="ECO:0000313" key="2">
    <source>
        <dbReference type="Proteomes" id="UP000177967"/>
    </source>
</evidence>
<gene>
    <name evidence="1" type="ORF">A2782_01980</name>
</gene>
<proteinExistence type="predicted"/>
<comment type="caution">
    <text evidence="1">The sequence shown here is derived from an EMBL/GenBank/DDBJ whole genome shotgun (WGS) entry which is preliminary data.</text>
</comment>
<organism evidence="1 2">
    <name type="scientific">Candidatus Blackburnbacteria bacterium RIFCSPHIGHO2_01_FULL_43_15b</name>
    <dbReference type="NCBI Taxonomy" id="1797513"/>
    <lineage>
        <taxon>Bacteria</taxon>
        <taxon>Candidatus Blackburniibacteriota</taxon>
    </lineage>
</organism>
<dbReference type="STRING" id="1797513.A2782_01980"/>